<organism evidence="1 2">
    <name type="scientific">Mya arenaria</name>
    <name type="common">Soft-shell clam</name>
    <dbReference type="NCBI Taxonomy" id="6604"/>
    <lineage>
        <taxon>Eukaryota</taxon>
        <taxon>Metazoa</taxon>
        <taxon>Spiralia</taxon>
        <taxon>Lophotrochozoa</taxon>
        <taxon>Mollusca</taxon>
        <taxon>Bivalvia</taxon>
        <taxon>Autobranchia</taxon>
        <taxon>Heteroconchia</taxon>
        <taxon>Euheterodonta</taxon>
        <taxon>Imparidentia</taxon>
        <taxon>Neoheterodontei</taxon>
        <taxon>Myida</taxon>
        <taxon>Myoidea</taxon>
        <taxon>Myidae</taxon>
        <taxon>Mya</taxon>
    </lineage>
</organism>
<evidence type="ECO:0000313" key="2">
    <source>
        <dbReference type="Proteomes" id="UP001164746"/>
    </source>
</evidence>
<reference evidence="1" key="1">
    <citation type="submission" date="2022-11" db="EMBL/GenBank/DDBJ databases">
        <title>Centuries of genome instability and evolution in soft-shell clam transmissible cancer (bioRxiv).</title>
        <authorList>
            <person name="Hart S.F.M."/>
            <person name="Yonemitsu M.A."/>
            <person name="Giersch R.M."/>
            <person name="Beal B.F."/>
            <person name="Arriagada G."/>
            <person name="Davis B.W."/>
            <person name="Ostrander E.A."/>
            <person name="Goff S.P."/>
            <person name="Metzger M.J."/>
        </authorList>
    </citation>
    <scope>NUCLEOTIDE SEQUENCE</scope>
    <source>
        <strain evidence="1">MELC-2E11</strain>
        <tissue evidence="1">Siphon/mantle</tissue>
    </source>
</reference>
<dbReference type="EMBL" id="CP111022">
    <property type="protein sequence ID" value="WAR19328.1"/>
    <property type="molecule type" value="Genomic_DNA"/>
</dbReference>
<keyword evidence="2" id="KW-1185">Reference proteome</keyword>
<protein>
    <recommendedName>
        <fullName evidence="3">30S ribosomal protein S21</fullName>
    </recommendedName>
</protein>
<accession>A0ABY7FF18</accession>
<evidence type="ECO:0008006" key="3">
    <source>
        <dbReference type="Google" id="ProtNLM"/>
    </source>
</evidence>
<gene>
    <name evidence="1" type="ORF">MAR_001166</name>
</gene>
<name>A0ABY7FF18_MYAAR</name>
<evidence type="ECO:0000313" key="1">
    <source>
        <dbReference type="EMBL" id="WAR19328.1"/>
    </source>
</evidence>
<dbReference type="Proteomes" id="UP001164746">
    <property type="component" value="Chromosome 11"/>
</dbReference>
<proteinExistence type="predicted"/>
<sequence length="95" mass="11792">LKPVKQQVRMMGYKAGQMKSFVGKLYRTMNKEHFEEMKAIKKLQHRMQSDQNYRTRFRKKAWKSIVKNREILRKLNKQMYILRRGMRQTRGKRRM</sequence>
<feature type="non-terminal residue" evidence="1">
    <location>
        <position position="95"/>
    </location>
</feature>